<reference evidence="18" key="1">
    <citation type="submission" date="2020-12" db="EMBL/GenBank/DDBJ databases">
        <title>Bacterial taxonomy.</title>
        <authorList>
            <person name="Pan X."/>
        </authorList>
    </citation>
    <scope>NUCLEOTIDE SEQUENCE</scope>
    <source>
        <strain evidence="18">B2012</strain>
    </source>
</reference>
<evidence type="ECO:0000256" key="12">
    <source>
        <dbReference type="ARBA" id="ARBA00047754"/>
    </source>
</evidence>
<proteinExistence type="inferred from homology"/>
<keyword evidence="5 13" id="KW-0846">Cobalamin</keyword>
<evidence type="ECO:0000256" key="4">
    <source>
        <dbReference type="ARBA" id="ARBA00014409"/>
    </source>
</evidence>
<evidence type="ECO:0000256" key="2">
    <source>
        <dbReference type="ARBA" id="ARBA00007405"/>
    </source>
</evidence>
<comment type="caution">
    <text evidence="18">The sequence shown here is derived from an EMBL/GenBank/DDBJ whole genome shotgun (WGS) entry which is preliminary data.</text>
</comment>
<evidence type="ECO:0000256" key="5">
    <source>
        <dbReference type="ARBA" id="ARBA00022628"/>
    </source>
</evidence>
<gene>
    <name evidence="18" type="ORF">JCR33_03135</name>
</gene>
<dbReference type="Pfam" id="PF02867">
    <property type="entry name" value="Ribonuc_red_lgC"/>
    <property type="match status" value="2"/>
</dbReference>
<feature type="region of interest" description="Disordered" evidence="14">
    <location>
        <begin position="1152"/>
        <end position="1173"/>
    </location>
</feature>
<name>A0A934IJ33_9HYPH</name>
<comment type="function">
    <text evidence="11 13">Catalyzes the reduction of ribonucleotides to deoxyribonucleotides. May function to provide a pool of deoxyribonucleotide precursors for DNA repair during oxygen limitation and/or for immediate growth after restoration of oxygen.</text>
</comment>
<feature type="domain" description="Ribonucleotide reductase large subunit C-terminal" evidence="15">
    <location>
        <begin position="808"/>
        <end position="912"/>
    </location>
</feature>
<keyword evidence="19" id="KW-1185">Reference proteome</keyword>
<evidence type="ECO:0000259" key="15">
    <source>
        <dbReference type="Pfam" id="PF02867"/>
    </source>
</evidence>
<evidence type="ECO:0000256" key="14">
    <source>
        <dbReference type="SAM" id="MobiDB-lite"/>
    </source>
</evidence>
<evidence type="ECO:0000259" key="16">
    <source>
        <dbReference type="Pfam" id="PF08471"/>
    </source>
</evidence>
<dbReference type="GO" id="GO:0000166">
    <property type="term" value="F:nucleotide binding"/>
    <property type="evidence" value="ECO:0007669"/>
    <property type="project" value="UniProtKB-KW"/>
</dbReference>
<evidence type="ECO:0000256" key="10">
    <source>
        <dbReference type="ARBA" id="ARBA00023285"/>
    </source>
</evidence>
<keyword evidence="6 13" id="KW-0237">DNA synthesis</keyword>
<feature type="domain" description="Ribonucleotide reductase large subunit C-terminal" evidence="15">
    <location>
        <begin position="198"/>
        <end position="751"/>
    </location>
</feature>
<evidence type="ECO:0000256" key="9">
    <source>
        <dbReference type="ARBA" id="ARBA00023157"/>
    </source>
</evidence>
<dbReference type="GO" id="GO:0004748">
    <property type="term" value="F:ribonucleoside-diphosphate reductase activity, thioredoxin disulfide as acceptor"/>
    <property type="evidence" value="ECO:0007669"/>
    <property type="project" value="UniProtKB-EC"/>
</dbReference>
<evidence type="ECO:0000256" key="7">
    <source>
        <dbReference type="ARBA" id="ARBA00022741"/>
    </source>
</evidence>
<feature type="domain" description="TSCPD" evidence="17">
    <location>
        <begin position="970"/>
        <end position="1074"/>
    </location>
</feature>
<dbReference type="InterPro" id="IPR024434">
    <property type="entry name" value="TSCPD_dom"/>
</dbReference>
<evidence type="ECO:0000256" key="3">
    <source>
        <dbReference type="ARBA" id="ARBA00012274"/>
    </source>
</evidence>
<feature type="domain" description="Ribonucleotide reductase class II vitamin B12-dependent N-terminal" evidence="16">
    <location>
        <begin position="22"/>
        <end position="147"/>
    </location>
</feature>
<dbReference type="AlphaFoldDB" id="A0A934IJ33"/>
<comment type="similarity">
    <text evidence="2 13">Belongs to the ribonucleoside diphosphate reductase class-2 family.</text>
</comment>
<keyword evidence="8 13" id="KW-0560">Oxidoreductase</keyword>
<dbReference type="InterPro" id="IPR013344">
    <property type="entry name" value="RNR_NrdJ/NrdZ"/>
</dbReference>
<dbReference type="NCBIfam" id="TIGR02504">
    <property type="entry name" value="NrdJ_Z"/>
    <property type="match status" value="1"/>
</dbReference>
<evidence type="ECO:0000313" key="19">
    <source>
        <dbReference type="Proteomes" id="UP000609531"/>
    </source>
</evidence>
<keyword evidence="7 13" id="KW-0547">Nucleotide-binding</keyword>
<evidence type="ECO:0000259" key="17">
    <source>
        <dbReference type="Pfam" id="PF12637"/>
    </source>
</evidence>
<dbReference type="Pfam" id="PF08471">
    <property type="entry name" value="Ribonuc_red_2_N"/>
    <property type="match status" value="1"/>
</dbReference>
<dbReference type="GO" id="GO:0071897">
    <property type="term" value="P:DNA biosynthetic process"/>
    <property type="evidence" value="ECO:0007669"/>
    <property type="project" value="UniProtKB-KW"/>
</dbReference>
<evidence type="ECO:0000313" key="18">
    <source>
        <dbReference type="EMBL" id="MBJ3774662.1"/>
    </source>
</evidence>
<evidence type="ECO:0000256" key="8">
    <source>
        <dbReference type="ARBA" id="ARBA00023002"/>
    </source>
</evidence>
<evidence type="ECO:0000256" key="1">
    <source>
        <dbReference type="ARBA" id="ARBA00001922"/>
    </source>
</evidence>
<evidence type="ECO:0000256" key="11">
    <source>
        <dbReference type="ARBA" id="ARBA00025437"/>
    </source>
</evidence>
<dbReference type="InterPro" id="IPR050862">
    <property type="entry name" value="RdRp_reductase_class-2"/>
</dbReference>
<dbReference type="EMBL" id="JAEKJA010000002">
    <property type="protein sequence ID" value="MBJ3774662.1"/>
    <property type="molecule type" value="Genomic_DNA"/>
</dbReference>
<keyword evidence="10 13" id="KW-0170">Cobalt</keyword>
<dbReference type="PRINTS" id="PR01183">
    <property type="entry name" value="RIBORDTASEM1"/>
</dbReference>
<evidence type="ECO:0000256" key="6">
    <source>
        <dbReference type="ARBA" id="ARBA00022634"/>
    </source>
</evidence>
<comment type="cofactor">
    <cofactor evidence="1 13">
        <name>adenosylcob(III)alamin</name>
        <dbReference type="ChEBI" id="CHEBI:18408"/>
    </cofactor>
</comment>
<dbReference type="Pfam" id="PF12637">
    <property type="entry name" value="TSCPD"/>
    <property type="match status" value="1"/>
</dbReference>
<dbReference type="Gene3D" id="3.20.70.20">
    <property type="match status" value="3"/>
</dbReference>
<dbReference type="RefSeq" id="WP_198880570.1">
    <property type="nucleotide sequence ID" value="NZ_JAEKJA010000002.1"/>
</dbReference>
<dbReference type="InterPro" id="IPR013678">
    <property type="entry name" value="RNR_2_N"/>
</dbReference>
<dbReference type="Proteomes" id="UP000609531">
    <property type="component" value="Unassembled WGS sequence"/>
</dbReference>
<protein>
    <recommendedName>
        <fullName evidence="4 13">Vitamin B12-dependent ribonucleotide reductase</fullName>
        <ecNumber evidence="3 13">1.17.4.1</ecNumber>
    </recommendedName>
</protein>
<dbReference type="EC" id="1.17.4.1" evidence="3 13"/>
<keyword evidence="9" id="KW-1015">Disulfide bond</keyword>
<dbReference type="NCBIfam" id="NF005736">
    <property type="entry name" value="PRK07562.1"/>
    <property type="match status" value="1"/>
</dbReference>
<accession>A0A934IJ33</accession>
<dbReference type="InterPro" id="IPR000788">
    <property type="entry name" value="RNR_lg_C"/>
</dbReference>
<dbReference type="SUPFAM" id="SSF75625">
    <property type="entry name" value="YebC-like"/>
    <property type="match status" value="1"/>
</dbReference>
<dbReference type="FunFam" id="3.20.70.20:FF:000016">
    <property type="entry name" value="Vitamin B12-dependent ribonucleotide reductase"/>
    <property type="match status" value="1"/>
</dbReference>
<dbReference type="CDD" id="cd02888">
    <property type="entry name" value="RNR_II_dimer"/>
    <property type="match status" value="1"/>
</dbReference>
<dbReference type="SUPFAM" id="SSF51998">
    <property type="entry name" value="PFL-like glycyl radical enzymes"/>
    <property type="match status" value="1"/>
</dbReference>
<dbReference type="PANTHER" id="PTHR43371">
    <property type="entry name" value="VITAMIN B12-DEPENDENT RIBONUCLEOTIDE REDUCTASE"/>
    <property type="match status" value="1"/>
</dbReference>
<dbReference type="PANTHER" id="PTHR43371:SF1">
    <property type="entry name" value="RIBONUCLEOSIDE-DIPHOSPHATE REDUCTASE"/>
    <property type="match status" value="1"/>
</dbReference>
<sequence>MRIERRYTKDGQSPYDGIEFRTAVSEIRNPDGSTVFRLDNVMVPASWSQVATDIIAQKYFRKAGVPVKLRKVAESSVPSWLRRSVPDEKNMTDFAEDEKTTGETDSRAVFDRLAGAWTYWGWKGGYFDTEHDAKAFFDEVRFMLATQKVAPNSPQWFNTGLHWAYGIDGPGQGHFYVDPLKKTLQRSTSAYEHPQPHACFIQSVGDDLVNEGGIMDLWVREARLFKYGSGTGSNFSAIRGEGERLSGGGKSSGLMSFLKIGDRAAGAIKSGGTTRRAAKMVVVDIDHPDIEEYIGWKVREEQKVAALVTGSKVVRQHLTAVMKACVNCEGSGDDCYDANKNPALKREIKAAKKAHVPENYVRRVIQFARQGFTEIEFPEFNTDWDSEAYLTVSGQNSNNSVRVTDDFLKAVETEKEWHLTSRTSGKVAKTVQARDLWDQIGYAAWSSADPGIQFHTTINDWHTCPAGGEIRASNPCSEYMFLDDTACNLASINLLQFKSEDGAFHIGLFEHAVKLWTMVLEISVTMAQFPSAEIAQRSYDYRTLGLGFANIGGLLMVSGIPYDSAKGRAICGAITAIMTGTAYATSAEMARDLGAFPRYEENSGAMLRVIRNHRRAARGETVGYERLSTTPVPLDIEACPDPKLVERAAAAWDRALTLGQKFGYRNAQATVIAPTGTIGLVMDCDTTGIEPDFALVKFKKLAGGGYFKIINRAVPQALRVLGYEKERREAIINYAVGHGTMEGAPHINPEALSEKGMPQKAIDAVEAALASAFDIRFAFNKWTIGEEVLARVLDVDPAVLGDPKFDVLDALGYTKAEIEAANIYVCGAMTLEGAPHLEEAHLPVFDCANPCGRLGKRYLSVDSHIRMMAAAQPFISGAISKTINMPNDASVADCTAAYELSWKLALKANALYRDGSKLSQPLSAQLIAEDEEEIEEILAEPVAKRAAHVAERFVERVVEREVISRKRESMPDRRKGYTQKAIIGGHKVYLRTGEFDDGRLGEIFIDMHKEGAAFRAMMNNFAIAISLGLQYGVPLEEFVDAFTFTRFEPAGLVQGNEAIKNATSILDYIFRELAVSYLGRNDLAHVQPDDTGATGVGRGVAGDKPAPQMVSHGLVRGQRFRLIRADAPEAKAVDVIANAMSRVQHASPRTAVAEAHAEPAQITQRAAPATMRDAEEDDASPLDEIRAEVAALLGLVGGAAVVDDAPLGSAAASSAPPKETNAERSILARLKGFEGDPCGECGNFTLVRNGTCLKCDTCGSTSGCS</sequence>
<organism evidence="18 19">
    <name type="scientific">Acuticoccus mangrovi</name>
    <dbReference type="NCBI Taxonomy" id="2796142"/>
    <lineage>
        <taxon>Bacteria</taxon>
        <taxon>Pseudomonadati</taxon>
        <taxon>Pseudomonadota</taxon>
        <taxon>Alphaproteobacteria</taxon>
        <taxon>Hyphomicrobiales</taxon>
        <taxon>Amorphaceae</taxon>
        <taxon>Acuticoccus</taxon>
    </lineage>
</organism>
<dbReference type="GO" id="GO:0050897">
    <property type="term" value="F:cobalt ion binding"/>
    <property type="evidence" value="ECO:0007669"/>
    <property type="project" value="InterPro"/>
</dbReference>
<comment type="catalytic activity">
    <reaction evidence="12 13">
        <text>a 2'-deoxyribonucleoside 5'-diphosphate + [thioredoxin]-disulfide + H2O = a ribonucleoside 5'-diphosphate + [thioredoxin]-dithiol</text>
        <dbReference type="Rhea" id="RHEA:23252"/>
        <dbReference type="Rhea" id="RHEA-COMP:10698"/>
        <dbReference type="Rhea" id="RHEA-COMP:10700"/>
        <dbReference type="ChEBI" id="CHEBI:15377"/>
        <dbReference type="ChEBI" id="CHEBI:29950"/>
        <dbReference type="ChEBI" id="CHEBI:50058"/>
        <dbReference type="ChEBI" id="CHEBI:57930"/>
        <dbReference type="ChEBI" id="CHEBI:73316"/>
        <dbReference type="EC" id="1.17.4.1"/>
    </reaction>
</comment>
<dbReference type="GO" id="GO:0031419">
    <property type="term" value="F:cobalamin binding"/>
    <property type="evidence" value="ECO:0007669"/>
    <property type="project" value="UniProtKB-KW"/>
</dbReference>
<evidence type="ECO:0000256" key="13">
    <source>
        <dbReference type="RuleBase" id="RU364064"/>
    </source>
</evidence>
<dbReference type="InterPro" id="IPR029072">
    <property type="entry name" value="YebC-like"/>
</dbReference>